<keyword evidence="5" id="KW-0675">Receptor</keyword>
<comment type="caution">
    <text evidence="5">The sequence shown here is derived from an EMBL/GenBank/DDBJ whole genome shotgun (WGS) entry which is preliminary data.</text>
</comment>
<dbReference type="SUPFAM" id="SSF56935">
    <property type="entry name" value="Porins"/>
    <property type="match status" value="1"/>
</dbReference>
<reference evidence="6" key="1">
    <citation type="journal article" date="2019" name="Int. J. Syst. Evol. Microbiol.">
        <title>The Global Catalogue of Microorganisms (GCM) 10K type strain sequencing project: providing services to taxonomists for standard genome sequencing and annotation.</title>
        <authorList>
            <consortium name="The Broad Institute Genomics Platform"/>
            <consortium name="The Broad Institute Genome Sequencing Center for Infectious Disease"/>
            <person name="Wu L."/>
            <person name="Ma J."/>
        </authorList>
    </citation>
    <scope>NUCLEOTIDE SEQUENCE [LARGE SCALE GENOMIC DNA]</scope>
    <source>
        <strain evidence="6">YJ-61-S</strain>
    </source>
</reference>
<gene>
    <name evidence="5" type="ORF">ACFO3O_00810</name>
</gene>
<dbReference type="Pfam" id="PF07715">
    <property type="entry name" value="Plug"/>
    <property type="match status" value="1"/>
</dbReference>
<name>A0ABV9HQF8_9FLAO</name>
<comment type="subcellular location">
    <subcellularLocation>
        <location evidence="1">Cell outer membrane</location>
    </subcellularLocation>
</comment>
<dbReference type="InterPro" id="IPR036942">
    <property type="entry name" value="Beta-barrel_TonB_sf"/>
</dbReference>
<evidence type="ECO:0000259" key="4">
    <source>
        <dbReference type="Pfam" id="PF07715"/>
    </source>
</evidence>
<dbReference type="Proteomes" id="UP001596043">
    <property type="component" value="Unassembled WGS sequence"/>
</dbReference>
<dbReference type="RefSeq" id="WP_379976622.1">
    <property type="nucleotide sequence ID" value="NZ_JBHSFV010000001.1"/>
</dbReference>
<keyword evidence="2" id="KW-0472">Membrane</keyword>
<protein>
    <submittedName>
        <fullName evidence="5">TonB-dependent receptor plug domain-containing protein</fullName>
    </submittedName>
</protein>
<dbReference type="Gene3D" id="2.40.170.20">
    <property type="entry name" value="TonB-dependent receptor, beta-barrel domain"/>
    <property type="match status" value="1"/>
</dbReference>
<dbReference type="InterPro" id="IPR008969">
    <property type="entry name" value="CarboxyPept-like_regulatory"/>
</dbReference>
<keyword evidence="6" id="KW-1185">Reference proteome</keyword>
<proteinExistence type="predicted"/>
<dbReference type="EMBL" id="JBHSFV010000001">
    <property type="protein sequence ID" value="MFC4632429.1"/>
    <property type="molecule type" value="Genomic_DNA"/>
</dbReference>
<organism evidence="5 6">
    <name type="scientific">Dokdonia ponticola</name>
    <dbReference type="NCBI Taxonomy" id="2041041"/>
    <lineage>
        <taxon>Bacteria</taxon>
        <taxon>Pseudomonadati</taxon>
        <taxon>Bacteroidota</taxon>
        <taxon>Flavobacteriia</taxon>
        <taxon>Flavobacteriales</taxon>
        <taxon>Flavobacteriaceae</taxon>
        <taxon>Dokdonia</taxon>
    </lineage>
</organism>
<evidence type="ECO:0000313" key="6">
    <source>
        <dbReference type="Proteomes" id="UP001596043"/>
    </source>
</evidence>
<evidence type="ECO:0000256" key="3">
    <source>
        <dbReference type="ARBA" id="ARBA00023237"/>
    </source>
</evidence>
<dbReference type="SUPFAM" id="SSF49464">
    <property type="entry name" value="Carboxypeptidase regulatory domain-like"/>
    <property type="match status" value="1"/>
</dbReference>
<keyword evidence="3" id="KW-0998">Cell outer membrane</keyword>
<evidence type="ECO:0000256" key="2">
    <source>
        <dbReference type="ARBA" id="ARBA00023136"/>
    </source>
</evidence>
<sequence length="839" mass="95583">MTQHIKRYLYTFFFVSISYLGFAQESAQEITVLEVIAELEKDYDIQFNYAVEELKGVKMLPLSRKRTLEQTLSELQVATGLTITKVGRRIYYITKEKTQTRICGYLRDVETQMPISGATLVTTDEAITTDDAGYFEFSKSATNSLIEIRHLGFKTVLRKSDFFAKDSCGVIYMYPDETTLAKVTLTGYLVKGIDKKSNGTTQIDFSKFSILPGLIETDVLQSVQALPGIISVDETISNINIRGGSNDQNLLLWDDIKMYQSGHFFGLISGFNPQITNTVSIIKNGSSVAYTDGVSGTIAMQTDTEIATDFKASLGANLLSADAFVDIPFSDKSSVQIGVRKSLNDLITTPTYVTFFNRITQETEVEMNDIAILNSNQDFDFYDTSLRWLYKISDKDRIRLNFINIQNELRFDETTNVDTVLETRESSLTQNSIAGGIFYERQWNPFFTTSIHVYETDYTLRGFNANVLASQRFLQENIVSETGIKLKADYNLTSRLNLHSGYQIVETEVTNLNDIDEPLFRELRSNVVRTHAVFSEVGYRSADKRTQINAGGRFNYIDKFRKILVEPRLSINHEFWDYFSVEALGEFKHQNTSQIINFQNDFLGIERRRWQLANDDDIPVIQSKQGSVGISYSRSGLLLNVDTYYKSIDGITTQSQEFSTKYEFTRTNGSYEATGVDVLVRKRYGKFNSWLSYSFINNEYTFETLPEITFPSNFDITHALTFGTAFTTKKIKLAVGVHWRTGRPTTLPVLGAEVLDNAINFADANSSQLEDYLRADFSALYQLKTKKRWRAELGFSVWNLTNNDNTIENFFRVDGTSNVQEFNRSALETTINTVFRIQY</sequence>
<dbReference type="InterPro" id="IPR012910">
    <property type="entry name" value="Plug_dom"/>
</dbReference>
<feature type="domain" description="TonB-dependent receptor plug" evidence="4">
    <location>
        <begin position="217"/>
        <end position="294"/>
    </location>
</feature>
<evidence type="ECO:0000313" key="5">
    <source>
        <dbReference type="EMBL" id="MFC4632429.1"/>
    </source>
</evidence>
<accession>A0ABV9HQF8</accession>
<evidence type="ECO:0000256" key="1">
    <source>
        <dbReference type="ARBA" id="ARBA00004442"/>
    </source>
</evidence>